<feature type="compositionally biased region" description="Basic and acidic residues" evidence="1">
    <location>
        <begin position="920"/>
        <end position="932"/>
    </location>
</feature>
<sequence length="1044" mass="115688">MLTISKPISSGQAQTYHAKEFTSAEQNYWKQGDTILGEWQGQLAEKYGLAGAIDAQHFARLSEGQNPHTAEQLVQHRKAQEYTTADGATVKPVEHRAGWDATFSAPKSVSLTALVGGDDRVREAHRQAVTIALTELERYTQARIGGNNPAETTGKFIVAKFEHDTARPVDGYAAPQLHTHAVIFNMTERGDGSTRALQERGFFDSQQFATAVYQSELTFRLRNLGYEIEAGKSGAPDVKGYTSEYLEASSPRRQQIEEAIARSGFSGPEAAQIAAHNTRDRKEIHTPSEVLAAHRQIAAEFGNQADHVVAEAREKAEGLAQNRVPDAPQRAQEAVSFAKDRSFEREAVTDERDIMRDALRRGMGDLTYDQVRTNFDQRHGSGEFQIVDGQKHETGRQFTTRETIAAELATVGHMQRGQNTVEPVLQKEQAAAHANSRELLNPAQRKAIEEVLSSHDRVHGLQGLAGSGKTSTLSSIREGAERNGYAVEGFAPTSRATAQLREAGISADTLQGFLARGGQEQTKGDPDRRHLYMVDESSLASTRQMQSFMEKIGPQDRVLLVGDTRQHQGVDAGKPFEQMQQAGMQTAQLDQIMRQKDPELLRVVEHFAKNETAMGVSLLQQQGRVTEIQDNAQRIEAIAKDYAAKPENTLVVSPDNASRRDINDAIRNELKSSGIVSGDDRRMDVLTQRSELTSVDREWAANYQQGDILYYMRGSKEHGIEPRSYATVAAIDAAANRITVCKDDGKQVIYDPERLSGITAYREISRDFAQGDRIQFTSTNRELGVSNRDLGTIDRIDGKQIDVKMDGEKERSVSFDSAKMRHFDHGYTVTSHSSQGLTTDRVLVNMDTTVHPELINTRFAYVSVSRASQDARIYTNDAGTLGERLSTDVTKTSAIDLQRASVEPTANQHAPNKEPPMTNSREHPQDDLRREPSTEAMVSLPEIIHHEAEVDARHYAPIEAALPKETEGYEWKRETGDIESYKHDQTGGWLHIDPQSNFYDREAQPISRENALEHAAHEPSHAVADSLNVQPGSSDQGNDQGIGL</sequence>
<feature type="region of interest" description="Disordered" evidence="1">
    <location>
        <begin position="899"/>
        <end position="932"/>
    </location>
</feature>
<dbReference type="AlphaFoldDB" id="A0A1H5ZS70"/>
<evidence type="ECO:0000256" key="1">
    <source>
        <dbReference type="SAM" id="MobiDB-lite"/>
    </source>
</evidence>
<dbReference type="NCBIfam" id="TIGR02686">
    <property type="entry name" value="relax_trwC"/>
    <property type="match status" value="1"/>
</dbReference>
<dbReference type="Pfam" id="PF13604">
    <property type="entry name" value="AAA_30"/>
    <property type="match status" value="1"/>
</dbReference>
<dbReference type="RefSeq" id="WP_103933690.1">
    <property type="nucleotide sequence ID" value="NZ_FNVA01000004.1"/>
</dbReference>
<dbReference type="CDD" id="cd18809">
    <property type="entry name" value="SF1_C_RecD"/>
    <property type="match status" value="1"/>
</dbReference>
<dbReference type="InterPro" id="IPR027417">
    <property type="entry name" value="P-loop_NTPase"/>
</dbReference>
<dbReference type="SUPFAM" id="SSF55464">
    <property type="entry name" value="Origin of replication-binding domain, RBD-like"/>
    <property type="match status" value="1"/>
</dbReference>
<dbReference type="Gene3D" id="3.40.50.300">
    <property type="entry name" value="P-loop containing nucleotide triphosphate hydrolases"/>
    <property type="match status" value="2"/>
</dbReference>
<keyword evidence="4" id="KW-1185">Reference proteome</keyword>
<reference evidence="3 4" key="1">
    <citation type="submission" date="2016-10" db="EMBL/GenBank/DDBJ databases">
        <authorList>
            <person name="de Groot N.N."/>
        </authorList>
    </citation>
    <scope>NUCLEOTIDE SEQUENCE [LARGE SCALE GENOMIC DNA]</scope>
    <source>
        <strain evidence="3 4">DSM 22489</strain>
    </source>
</reference>
<evidence type="ECO:0000313" key="3">
    <source>
        <dbReference type="EMBL" id="SEG38854.1"/>
    </source>
</evidence>
<evidence type="ECO:0000259" key="2">
    <source>
        <dbReference type="Pfam" id="PF08751"/>
    </source>
</evidence>
<name>A0A1H5ZS70_9BACT</name>
<proteinExistence type="predicted"/>
<dbReference type="NCBIfam" id="NF041492">
    <property type="entry name" value="MobF"/>
    <property type="match status" value="1"/>
</dbReference>
<feature type="compositionally biased region" description="Polar residues" evidence="1">
    <location>
        <begin position="1027"/>
        <end position="1044"/>
    </location>
</feature>
<evidence type="ECO:0000313" key="4">
    <source>
        <dbReference type="Proteomes" id="UP000236728"/>
    </source>
</evidence>
<dbReference type="OrthoDB" id="1634048at2"/>
<organism evidence="3 4">
    <name type="scientific">Bryocella elongata</name>
    <dbReference type="NCBI Taxonomy" id="863522"/>
    <lineage>
        <taxon>Bacteria</taxon>
        <taxon>Pseudomonadati</taxon>
        <taxon>Acidobacteriota</taxon>
        <taxon>Terriglobia</taxon>
        <taxon>Terriglobales</taxon>
        <taxon>Acidobacteriaceae</taxon>
        <taxon>Bryocella</taxon>
    </lineage>
</organism>
<feature type="domain" description="TrwC relaxase" evidence="2">
    <location>
        <begin position="11"/>
        <end position="300"/>
    </location>
</feature>
<dbReference type="SUPFAM" id="SSF52540">
    <property type="entry name" value="P-loop containing nucleoside triphosphate hydrolases"/>
    <property type="match status" value="2"/>
</dbReference>
<dbReference type="InterPro" id="IPR014059">
    <property type="entry name" value="TraI/TrwC_relax"/>
</dbReference>
<protein>
    <submittedName>
        <fullName evidence="3">Conjugative relaxase domain-containing protein, TrwC/TraI family</fullName>
    </submittedName>
</protein>
<feature type="region of interest" description="Disordered" evidence="1">
    <location>
        <begin position="1012"/>
        <end position="1044"/>
    </location>
</feature>
<dbReference type="Proteomes" id="UP000236728">
    <property type="component" value="Unassembled WGS sequence"/>
</dbReference>
<dbReference type="Pfam" id="PF08751">
    <property type="entry name" value="TrwC"/>
    <property type="match status" value="1"/>
</dbReference>
<dbReference type="InterPro" id="IPR014862">
    <property type="entry name" value="TrwC"/>
</dbReference>
<accession>A0A1H5ZS70</accession>
<dbReference type="EMBL" id="FNVA01000004">
    <property type="protein sequence ID" value="SEG38854.1"/>
    <property type="molecule type" value="Genomic_DNA"/>
</dbReference>
<gene>
    <name evidence="3" type="ORF">SAMN05421819_2836</name>
</gene>